<dbReference type="Proteomes" id="UP001443914">
    <property type="component" value="Unassembled WGS sequence"/>
</dbReference>
<dbReference type="AlphaFoldDB" id="A0AAW1NFC6"/>
<name>A0AAW1NFC6_SAPOF</name>
<gene>
    <name evidence="1" type="ORF">RND81_01G145900</name>
</gene>
<dbReference type="EMBL" id="JBDFQZ010000001">
    <property type="protein sequence ID" value="KAK9757177.1"/>
    <property type="molecule type" value="Genomic_DNA"/>
</dbReference>
<sequence length="273" mass="30643">MEFHQHDSHSWAWEGDDIYLQADSSIEDISYMFEEATPIKSCGDVGLYFGDCEIATKTPREGKEYASQIKRRRILDFDCASDRISSSFFKFKERINVYDAAPPEFEPCVQEFLPSTIEDFGQSEAWLAECLNDTDLNISSDDGNVSTTSDVQDNVKEVLNVSSDSDSHTLQRPVRSMRKIVLKGRKSYMQTPSEAPLSIVYPFDFIKPCGVRGDVTLKDINRRIHTPPLSKPTEVDDDNIYPTSAFSGKPVIGKTKIPTKGGKGCITIMRTKG</sequence>
<dbReference type="GO" id="GO:0007143">
    <property type="term" value="P:female meiotic nuclear division"/>
    <property type="evidence" value="ECO:0007669"/>
    <property type="project" value="InterPro"/>
</dbReference>
<dbReference type="PANTHER" id="PTHR33385:SF4">
    <property type="entry name" value="PROTEIN XRI1"/>
    <property type="match status" value="1"/>
</dbReference>
<evidence type="ECO:0000313" key="2">
    <source>
        <dbReference type="Proteomes" id="UP001443914"/>
    </source>
</evidence>
<evidence type="ECO:0000313" key="1">
    <source>
        <dbReference type="EMBL" id="KAK9757177.1"/>
    </source>
</evidence>
<comment type="caution">
    <text evidence="1">The sequence shown here is derived from an EMBL/GenBank/DDBJ whole genome shotgun (WGS) entry which is preliminary data.</text>
</comment>
<evidence type="ECO:0008006" key="3">
    <source>
        <dbReference type="Google" id="ProtNLM"/>
    </source>
</evidence>
<dbReference type="PANTHER" id="PTHR33385">
    <property type="entry name" value="PROTEIN XRI1"/>
    <property type="match status" value="1"/>
</dbReference>
<dbReference type="InterPro" id="IPR039933">
    <property type="entry name" value="XRI1"/>
</dbReference>
<organism evidence="1 2">
    <name type="scientific">Saponaria officinalis</name>
    <name type="common">Common soapwort</name>
    <name type="synonym">Lychnis saponaria</name>
    <dbReference type="NCBI Taxonomy" id="3572"/>
    <lineage>
        <taxon>Eukaryota</taxon>
        <taxon>Viridiplantae</taxon>
        <taxon>Streptophyta</taxon>
        <taxon>Embryophyta</taxon>
        <taxon>Tracheophyta</taxon>
        <taxon>Spermatophyta</taxon>
        <taxon>Magnoliopsida</taxon>
        <taxon>eudicotyledons</taxon>
        <taxon>Gunneridae</taxon>
        <taxon>Pentapetalae</taxon>
        <taxon>Caryophyllales</taxon>
        <taxon>Caryophyllaceae</taxon>
        <taxon>Caryophylleae</taxon>
        <taxon>Saponaria</taxon>
    </lineage>
</organism>
<protein>
    <recommendedName>
        <fullName evidence="3">Protein XRI1</fullName>
    </recommendedName>
</protein>
<keyword evidence="2" id="KW-1185">Reference proteome</keyword>
<proteinExistence type="predicted"/>
<reference evidence="1" key="1">
    <citation type="submission" date="2024-03" db="EMBL/GenBank/DDBJ databases">
        <title>WGS assembly of Saponaria officinalis var. Norfolk2.</title>
        <authorList>
            <person name="Jenkins J."/>
            <person name="Shu S."/>
            <person name="Grimwood J."/>
            <person name="Barry K."/>
            <person name="Goodstein D."/>
            <person name="Schmutz J."/>
            <person name="Leebens-Mack J."/>
            <person name="Osbourn A."/>
        </authorList>
    </citation>
    <scope>NUCLEOTIDE SEQUENCE [LARGE SCALE GENOMIC DNA]</scope>
    <source>
        <strain evidence="1">JIC</strain>
    </source>
</reference>
<accession>A0AAW1NFC6</accession>
<dbReference type="GO" id="GO:0007140">
    <property type="term" value="P:male meiotic nuclear division"/>
    <property type="evidence" value="ECO:0007669"/>
    <property type="project" value="InterPro"/>
</dbReference>